<gene>
    <name evidence="3" type="ORF">GCM10009854_03670</name>
</gene>
<sequence>MSSPQPPDGGQQGSDPISNRMDPQDPNQAGGDSTQVVRPVQEESGQDQGSSGESTQMVQPGQQAGQSGDSTQVVSPSAQPGPQPMYQQPGLGGQQGGEATSMVPPTMQPPQPMYQQPGTQSQPGGFPAQPQQAPGTPGGGFPAPQAQGFGAPPPQAGYFAAPEAGNPGLAKLCAILGIVFGGLGIIFGIVGIAGLAAASALMERAAQMGADVPSMGLLYTMYAFSMIAAVVYLVGGVLLLKRKAIGALMIGGAAAVGALVGVIGLFMYPSVSAGVSLLFGIALAVLAFLPQVREWANAGAGAATAPMPGGFGPPPQQGFGQPQQYGQQPSQQGGFGQQPQQFGQQPPQYGQYGQQYGQAPQYGQQPGQPQYGQQPPQGGYGQQPQQGFGQQPPQYGQPPQGGYGQPPQPPQW</sequence>
<feature type="transmembrane region" description="Helical" evidence="2">
    <location>
        <begin position="273"/>
        <end position="289"/>
    </location>
</feature>
<comment type="caution">
    <text evidence="3">The sequence shown here is derived from an EMBL/GenBank/DDBJ whole genome shotgun (WGS) entry which is preliminary data.</text>
</comment>
<feature type="transmembrane region" description="Helical" evidence="2">
    <location>
        <begin position="247"/>
        <end position="267"/>
    </location>
</feature>
<evidence type="ECO:0000256" key="1">
    <source>
        <dbReference type="SAM" id="MobiDB-lite"/>
    </source>
</evidence>
<feature type="compositionally biased region" description="Polar residues" evidence="1">
    <location>
        <begin position="55"/>
        <end position="78"/>
    </location>
</feature>
<feature type="transmembrane region" description="Helical" evidence="2">
    <location>
        <begin position="172"/>
        <end position="197"/>
    </location>
</feature>
<evidence type="ECO:0000313" key="3">
    <source>
        <dbReference type="EMBL" id="GAA2331744.1"/>
    </source>
</evidence>
<name>A0ABN3FJI6_9PSEU</name>
<dbReference type="EMBL" id="BAAARA010000001">
    <property type="protein sequence ID" value="GAA2331744.1"/>
    <property type="molecule type" value="Genomic_DNA"/>
</dbReference>
<accession>A0ABN3FJI6</accession>
<dbReference type="RefSeq" id="WP_344125744.1">
    <property type="nucleotide sequence ID" value="NZ_BAAARA010000001.1"/>
</dbReference>
<protein>
    <submittedName>
        <fullName evidence="3">Uncharacterized protein</fullName>
    </submittedName>
</protein>
<feature type="region of interest" description="Disordered" evidence="1">
    <location>
        <begin position="305"/>
        <end position="412"/>
    </location>
</feature>
<feature type="region of interest" description="Disordered" evidence="1">
    <location>
        <begin position="1"/>
        <end position="148"/>
    </location>
</feature>
<feature type="transmembrane region" description="Helical" evidence="2">
    <location>
        <begin position="217"/>
        <end position="240"/>
    </location>
</feature>
<feature type="compositionally biased region" description="Polar residues" evidence="1">
    <location>
        <begin position="25"/>
        <end position="36"/>
    </location>
</feature>
<proteinExistence type="predicted"/>
<keyword evidence="2" id="KW-0812">Transmembrane</keyword>
<reference evidence="3 4" key="1">
    <citation type="journal article" date="2019" name="Int. J. Syst. Evol. Microbiol.">
        <title>The Global Catalogue of Microorganisms (GCM) 10K type strain sequencing project: providing services to taxonomists for standard genome sequencing and annotation.</title>
        <authorList>
            <consortium name="The Broad Institute Genomics Platform"/>
            <consortium name="The Broad Institute Genome Sequencing Center for Infectious Disease"/>
            <person name="Wu L."/>
            <person name="Ma J."/>
        </authorList>
    </citation>
    <scope>NUCLEOTIDE SEQUENCE [LARGE SCALE GENOMIC DNA]</scope>
    <source>
        <strain evidence="3 4">JCM 16221</strain>
    </source>
</reference>
<feature type="compositionally biased region" description="Low complexity" evidence="1">
    <location>
        <begin position="42"/>
        <end position="54"/>
    </location>
</feature>
<feature type="compositionally biased region" description="Low complexity" evidence="1">
    <location>
        <begin position="113"/>
        <end position="135"/>
    </location>
</feature>
<organism evidence="3 4">
    <name type="scientific">Saccharopolyspora halophila</name>
    <dbReference type="NCBI Taxonomy" id="405551"/>
    <lineage>
        <taxon>Bacteria</taxon>
        <taxon>Bacillati</taxon>
        <taxon>Actinomycetota</taxon>
        <taxon>Actinomycetes</taxon>
        <taxon>Pseudonocardiales</taxon>
        <taxon>Pseudonocardiaceae</taxon>
        <taxon>Saccharopolyspora</taxon>
    </lineage>
</organism>
<evidence type="ECO:0000313" key="4">
    <source>
        <dbReference type="Proteomes" id="UP001501218"/>
    </source>
</evidence>
<keyword evidence="2" id="KW-0472">Membrane</keyword>
<keyword evidence="4" id="KW-1185">Reference proteome</keyword>
<keyword evidence="2" id="KW-1133">Transmembrane helix</keyword>
<feature type="compositionally biased region" description="Low complexity" evidence="1">
    <location>
        <begin position="317"/>
        <end position="398"/>
    </location>
</feature>
<evidence type="ECO:0000256" key="2">
    <source>
        <dbReference type="SAM" id="Phobius"/>
    </source>
</evidence>
<dbReference type="Proteomes" id="UP001501218">
    <property type="component" value="Unassembled WGS sequence"/>
</dbReference>